<keyword evidence="5" id="KW-0539">Nucleus</keyword>
<feature type="compositionally biased region" description="Low complexity" evidence="7">
    <location>
        <begin position="134"/>
        <end position="156"/>
    </location>
</feature>
<evidence type="ECO:0000256" key="3">
    <source>
        <dbReference type="ARBA" id="ARBA00023015"/>
    </source>
</evidence>
<evidence type="ECO:0000256" key="5">
    <source>
        <dbReference type="ARBA" id="ARBA00023242"/>
    </source>
</evidence>
<keyword evidence="2" id="KW-0678">Repressor</keyword>
<dbReference type="SMART" id="SM01401">
    <property type="entry name" value="Sds3"/>
    <property type="match status" value="1"/>
</dbReference>
<evidence type="ECO:0000256" key="2">
    <source>
        <dbReference type="ARBA" id="ARBA00022491"/>
    </source>
</evidence>
<evidence type="ECO:0000256" key="6">
    <source>
        <dbReference type="SAM" id="Coils"/>
    </source>
</evidence>
<accession>A0A163IRX7</accession>
<feature type="compositionally biased region" description="Low complexity" evidence="7">
    <location>
        <begin position="176"/>
        <end position="193"/>
    </location>
</feature>
<proteinExistence type="predicted"/>
<evidence type="ECO:0000256" key="1">
    <source>
        <dbReference type="ARBA" id="ARBA00004123"/>
    </source>
</evidence>
<feature type="coiled-coil region" evidence="6">
    <location>
        <begin position="395"/>
        <end position="422"/>
    </location>
</feature>
<feature type="compositionally biased region" description="Low complexity" evidence="7">
    <location>
        <begin position="89"/>
        <end position="117"/>
    </location>
</feature>
<keyword evidence="9" id="KW-1185">Reference proteome</keyword>
<dbReference type="EMBL" id="LT550056">
    <property type="protein sequence ID" value="SAL94953.1"/>
    <property type="molecule type" value="Genomic_DNA"/>
</dbReference>
<feature type="region of interest" description="Disordered" evidence="7">
    <location>
        <begin position="1"/>
        <end position="156"/>
    </location>
</feature>
<organism evidence="8">
    <name type="scientific">Absidia glauca</name>
    <name type="common">Pin mould</name>
    <dbReference type="NCBI Taxonomy" id="4829"/>
    <lineage>
        <taxon>Eukaryota</taxon>
        <taxon>Fungi</taxon>
        <taxon>Fungi incertae sedis</taxon>
        <taxon>Mucoromycota</taxon>
        <taxon>Mucoromycotina</taxon>
        <taxon>Mucoromycetes</taxon>
        <taxon>Mucorales</taxon>
        <taxon>Cunninghamellaceae</taxon>
        <taxon>Absidia</taxon>
    </lineage>
</organism>
<dbReference type="InParanoid" id="A0A163IRX7"/>
<dbReference type="Pfam" id="PF08598">
    <property type="entry name" value="Sds3"/>
    <property type="match status" value="1"/>
</dbReference>
<feature type="compositionally biased region" description="Polar residues" evidence="7">
    <location>
        <begin position="246"/>
        <end position="257"/>
    </location>
</feature>
<protein>
    <submittedName>
        <fullName evidence="8">Uncharacterized protein</fullName>
    </submittedName>
</protein>
<reference evidence="8" key="1">
    <citation type="submission" date="2016-04" db="EMBL/GenBank/DDBJ databases">
        <authorList>
            <person name="Evans L.H."/>
            <person name="Alamgir A."/>
            <person name="Owens N."/>
            <person name="Weber N.D."/>
            <person name="Virtaneva K."/>
            <person name="Barbian K."/>
            <person name="Babar A."/>
            <person name="Rosenke K."/>
        </authorList>
    </citation>
    <scope>NUCLEOTIDE SEQUENCE [LARGE SCALE GENOMIC DNA]</scope>
    <source>
        <strain evidence="8">CBS 101.48</strain>
    </source>
</reference>
<dbReference type="Proteomes" id="UP000078561">
    <property type="component" value="Unassembled WGS sequence"/>
</dbReference>
<feature type="compositionally biased region" description="Polar residues" evidence="7">
    <location>
        <begin position="119"/>
        <end position="129"/>
    </location>
</feature>
<keyword evidence="3" id="KW-0805">Transcription regulation</keyword>
<feature type="region of interest" description="Disordered" evidence="7">
    <location>
        <begin position="522"/>
        <end position="562"/>
    </location>
</feature>
<feature type="compositionally biased region" description="Polar residues" evidence="7">
    <location>
        <begin position="200"/>
        <end position="213"/>
    </location>
</feature>
<feature type="compositionally biased region" description="Low complexity" evidence="7">
    <location>
        <begin position="268"/>
        <end position="281"/>
    </location>
</feature>
<comment type="subcellular location">
    <subcellularLocation>
        <location evidence="1">Nucleus</location>
    </subcellularLocation>
</comment>
<dbReference type="AlphaFoldDB" id="A0A163IRX7"/>
<dbReference type="GO" id="GO:0010468">
    <property type="term" value="P:regulation of gene expression"/>
    <property type="evidence" value="ECO:0007669"/>
    <property type="project" value="UniProtKB-ARBA"/>
</dbReference>
<sequence length="587" mass="65703">MLPQFGYIVAQAGADSRPPPQPLYDHKRTSSSSSPQQSQPPPQQQPPSNGASLNSTKETKLYYNAPPPTSAPRSPNHGPLSMHQKVTGPSSMSMPLSSTTAPSSSSASSSSLTAPPSQKYVTQQQQQHNPSAPPYRYSAAPAAPAPAPAMSGLASAKSEHKDYGTYYYSNYDRINSQDSQPQQQTTSTPNGTSFRPLQQAPPTTKPSATNYTWQPPPSAYPDYPYNGSSENRMANASVSSPASSSYVWHNTPPTYMAQQNPPQPPQPASSSSSSSFMQHSSNRYTKNNTTYLQQQPPPPPIKATTHDLYGPPPTTAALSNQYHYVMAPPPPPAHDIIVKDNTYAYDSSPYYMKQQQQPLLPPQPRWSKEPTSEIAEPKILRRLREYNYLMTWMDNEFWEQNDEMYQEKIQSLQKELKSIQEGDHAVFQELVADLEIIRDQTIEGALCFENYQLTMTKQDYDLDVMVIEDEFKSDSQHLNEMILLVIDEHKKQIKDDREDTDQLDIGGIFQEAFSRVQQKRNLRKRTLQHGDLPRQETSSRGRRLKNMSAAPHNINAPLTSKEEDDIEAEYLAMKGGLPKRTGGPPRR</sequence>
<dbReference type="InterPro" id="IPR013907">
    <property type="entry name" value="Sds3"/>
</dbReference>
<name>A0A163IRX7_ABSGL</name>
<keyword evidence="6" id="KW-0175">Coiled coil</keyword>
<evidence type="ECO:0000313" key="9">
    <source>
        <dbReference type="Proteomes" id="UP000078561"/>
    </source>
</evidence>
<feature type="compositionally biased region" description="Low complexity" evidence="7">
    <location>
        <begin position="234"/>
        <end position="245"/>
    </location>
</feature>
<evidence type="ECO:0000256" key="7">
    <source>
        <dbReference type="SAM" id="MobiDB-lite"/>
    </source>
</evidence>
<evidence type="ECO:0000256" key="4">
    <source>
        <dbReference type="ARBA" id="ARBA00023163"/>
    </source>
</evidence>
<dbReference type="STRING" id="4829.A0A163IRX7"/>
<evidence type="ECO:0000313" key="8">
    <source>
        <dbReference type="EMBL" id="SAL94953.1"/>
    </source>
</evidence>
<feature type="region of interest" description="Disordered" evidence="7">
    <location>
        <begin position="172"/>
        <end position="281"/>
    </location>
</feature>
<dbReference type="OrthoDB" id="70376at2759"/>
<dbReference type="PANTHER" id="PTHR21964">
    <property type="entry name" value="BREAST CANCER METASTASIS-SUPPRESSOR 1"/>
    <property type="match status" value="1"/>
</dbReference>
<keyword evidence="4" id="KW-0804">Transcription</keyword>
<gene>
    <name evidence="8" type="primary">ABSGL_00247.1 scaffold 367</name>
</gene>
<dbReference type="OMA" id="GTHSAFR"/>
<dbReference type="GO" id="GO:0005654">
    <property type="term" value="C:nucleoplasm"/>
    <property type="evidence" value="ECO:0007669"/>
    <property type="project" value="UniProtKB-ARBA"/>
</dbReference>